<feature type="region of interest" description="Disordered" evidence="5">
    <location>
        <begin position="628"/>
        <end position="778"/>
    </location>
</feature>
<dbReference type="AlphaFoldDB" id="A0ABC8VJW7"/>
<evidence type="ECO:0000313" key="7">
    <source>
        <dbReference type="EMBL" id="CAL4891123.1"/>
    </source>
</evidence>
<dbReference type="PANTHER" id="PTHR46915">
    <property type="entry name" value="UBIQUITIN-LIKE PROTEASE 4-RELATED"/>
    <property type="match status" value="1"/>
</dbReference>
<evidence type="ECO:0000313" key="8">
    <source>
        <dbReference type="Proteomes" id="UP001497457"/>
    </source>
</evidence>
<feature type="region of interest" description="Disordered" evidence="5">
    <location>
        <begin position="1"/>
        <end position="184"/>
    </location>
</feature>
<feature type="region of interest" description="Disordered" evidence="5">
    <location>
        <begin position="204"/>
        <end position="256"/>
    </location>
</feature>
<dbReference type="Gene3D" id="3.30.310.130">
    <property type="entry name" value="Ubiquitin-related"/>
    <property type="match status" value="1"/>
</dbReference>
<proteinExistence type="inferred from homology"/>
<feature type="compositionally biased region" description="Polar residues" evidence="5">
    <location>
        <begin position="219"/>
        <end position="238"/>
    </location>
</feature>
<dbReference type="Pfam" id="PF02902">
    <property type="entry name" value="Peptidase_C48"/>
    <property type="match status" value="1"/>
</dbReference>
<feature type="region of interest" description="Disordered" evidence="5">
    <location>
        <begin position="571"/>
        <end position="593"/>
    </location>
</feature>
<dbReference type="SUPFAM" id="SSF54001">
    <property type="entry name" value="Cysteine proteinases"/>
    <property type="match status" value="1"/>
</dbReference>
<feature type="compositionally biased region" description="Low complexity" evidence="5">
    <location>
        <begin position="741"/>
        <end position="755"/>
    </location>
</feature>
<feature type="domain" description="Ubiquitin-like protease family profile" evidence="6">
    <location>
        <begin position="326"/>
        <end position="513"/>
    </location>
</feature>
<feature type="compositionally biased region" description="Low complexity" evidence="5">
    <location>
        <begin position="77"/>
        <end position="94"/>
    </location>
</feature>
<evidence type="ECO:0000256" key="3">
    <source>
        <dbReference type="ARBA" id="ARBA00022801"/>
    </source>
</evidence>
<dbReference type="Proteomes" id="UP001497457">
    <property type="component" value="Chromosome 10rd"/>
</dbReference>
<evidence type="ECO:0000256" key="2">
    <source>
        <dbReference type="ARBA" id="ARBA00022670"/>
    </source>
</evidence>
<dbReference type="InterPro" id="IPR003653">
    <property type="entry name" value="Peptidase_C48_C"/>
</dbReference>
<evidence type="ECO:0000256" key="1">
    <source>
        <dbReference type="ARBA" id="ARBA00005234"/>
    </source>
</evidence>
<evidence type="ECO:0000259" key="6">
    <source>
        <dbReference type="PROSITE" id="PS50600"/>
    </source>
</evidence>
<feature type="compositionally biased region" description="Pro residues" evidence="5">
    <location>
        <begin position="1"/>
        <end position="16"/>
    </location>
</feature>
<feature type="compositionally biased region" description="Basic and acidic residues" evidence="5">
    <location>
        <begin position="107"/>
        <end position="123"/>
    </location>
</feature>
<dbReference type="InterPro" id="IPR038765">
    <property type="entry name" value="Papain-like_cys_pep_sf"/>
</dbReference>
<dbReference type="Gene3D" id="1.10.418.20">
    <property type="match status" value="1"/>
</dbReference>
<dbReference type="GO" id="GO:0016926">
    <property type="term" value="P:protein desumoylation"/>
    <property type="evidence" value="ECO:0007669"/>
    <property type="project" value="UniProtKB-ARBA"/>
</dbReference>
<sequence>MPGPYGPALFNPPLPNLPSSAKPPQFQLPPISPLPDRRPINGGGAAMVRDKPPIKIDWMEVFGSTSSPDRGEDVRFGSPSSAPQGSARAAAAAALKGPRTRGVARASSDEDRRCSTPGRRLEGLRGGAGQRRGGERRCRGAGAGDGAPRRVTRAAAKAASQGLGAPSAAKSVYDFNGEDEEGEDMARKFSLKSPIFSGKKNYGTLPFNEFKSRGHGGQRTISVNKMYQSSSTPSSGNQWRPHASDPEESDNGKCQQSENFSFSSRLAKRRKEQLQNSSSAYRRKVQDVVLLDDEDMQTEGEVNYEMSDRQNEPKIYYPSRDDPEAVELTSSDIKCLDPGAFLSSPVINYYIQNIKKTKLNRDGCRDKFYIFNTYFYGKLEEALYPRLGDFSKLRRWWKGVNIFDRAYVIMPIHGTAHWSLVIICMPAKESISGPIILHLDSLELHRSNKILNTVGRYLEAEWQHLKKNPSPDISVSETWGDLPSNIHKQKVQVPQQYNGYDCGIFMLYYIERFIREAPERFTIDKLDMFNCSWFKPEDASDLRWRIRELLLEEFESARLDDAMSDVAVSNGTDVEDSMKGGELETDAPSGSSEMVIDVGNTGKSHEGIKVATSEEECEDLGYTGKSNASMKVAESEEASGESGDAGKSIEGINVADSEEATGESGEAGKSIEGYVSESEEESGEPGDTCKSVEGINVAEPEEASVECEDTGKSIEVISVAESDEVSMELGHDGETKKGSKVAASEEASVECVSSADKSMGSVSDEAATSSSKHDEKAAGCSLSEAVSFSGSIKDEEGTIKADSDSSKTEKEGLIAIVSPETLKYNEEAIPSTPIPDVVCDSCDSDAEAKVWVTGVYRRTYSPNNLG</sequence>
<evidence type="ECO:0000256" key="5">
    <source>
        <dbReference type="SAM" id="MobiDB-lite"/>
    </source>
</evidence>
<feature type="compositionally biased region" description="Basic and acidic residues" evidence="5">
    <location>
        <begin position="48"/>
        <end position="58"/>
    </location>
</feature>
<accession>A0ABC8VJW7</accession>
<protein>
    <recommendedName>
        <fullName evidence="6">Ubiquitin-like protease family profile domain-containing protein</fullName>
    </recommendedName>
</protein>
<feature type="compositionally biased region" description="Low complexity" evidence="5">
    <location>
        <begin position="662"/>
        <end position="676"/>
    </location>
</feature>
<dbReference type="EMBL" id="OZ075120">
    <property type="protein sequence ID" value="CAL4891123.1"/>
    <property type="molecule type" value="Genomic_DNA"/>
</dbReference>
<evidence type="ECO:0000256" key="4">
    <source>
        <dbReference type="ARBA" id="ARBA00022807"/>
    </source>
</evidence>
<organism evidence="7 8">
    <name type="scientific">Urochloa decumbens</name>
    <dbReference type="NCBI Taxonomy" id="240449"/>
    <lineage>
        <taxon>Eukaryota</taxon>
        <taxon>Viridiplantae</taxon>
        <taxon>Streptophyta</taxon>
        <taxon>Embryophyta</taxon>
        <taxon>Tracheophyta</taxon>
        <taxon>Spermatophyta</taxon>
        <taxon>Magnoliopsida</taxon>
        <taxon>Liliopsida</taxon>
        <taxon>Poales</taxon>
        <taxon>Poaceae</taxon>
        <taxon>PACMAD clade</taxon>
        <taxon>Panicoideae</taxon>
        <taxon>Panicodae</taxon>
        <taxon>Paniceae</taxon>
        <taxon>Melinidinae</taxon>
        <taxon>Urochloa</taxon>
    </lineage>
</organism>
<comment type="similarity">
    <text evidence="1">Belongs to the peptidase C48 family.</text>
</comment>
<feature type="compositionally biased region" description="Acidic residues" evidence="5">
    <location>
        <begin position="699"/>
        <end position="708"/>
    </location>
</feature>
<gene>
    <name evidence="7" type="ORF">URODEC1_LOCUS3615</name>
</gene>
<keyword evidence="8" id="KW-1185">Reference proteome</keyword>
<keyword evidence="4" id="KW-0788">Thiol protease</keyword>
<dbReference type="PROSITE" id="PS50600">
    <property type="entry name" value="ULP_PROTEASE"/>
    <property type="match status" value="1"/>
</dbReference>
<keyword evidence="3" id="KW-0378">Hydrolase</keyword>
<reference evidence="7" key="1">
    <citation type="submission" date="2024-10" db="EMBL/GenBank/DDBJ databases">
        <authorList>
            <person name="Ryan C."/>
        </authorList>
    </citation>
    <scope>NUCLEOTIDE SEQUENCE [LARGE SCALE GENOMIC DNA]</scope>
</reference>
<dbReference type="PANTHER" id="PTHR46915:SF1">
    <property type="entry name" value="UBIQUITIN-LIKE PROTEASE FAMILY PROFILE DOMAIN-CONTAINING PROTEIN"/>
    <property type="match status" value="1"/>
</dbReference>
<dbReference type="GO" id="GO:0006508">
    <property type="term" value="P:proteolysis"/>
    <property type="evidence" value="ECO:0007669"/>
    <property type="project" value="UniProtKB-KW"/>
</dbReference>
<dbReference type="GO" id="GO:0008234">
    <property type="term" value="F:cysteine-type peptidase activity"/>
    <property type="evidence" value="ECO:0007669"/>
    <property type="project" value="UniProtKB-KW"/>
</dbReference>
<name>A0ABC8VJW7_9POAL</name>
<keyword evidence="2" id="KW-0645">Protease</keyword>